<evidence type="ECO:0000256" key="1">
    <source>
        <dbReference type="SAM" id="MobiDB-lite"/>
    </source>
</evidence>
<evidence type="ECO:0000313" key="3">
    <source>
        <dbReference type="Proteomes" id="UP001139157"/>
    </source>
</evidence>
<sequence length="106" mass="12041">MPDHVGGKSFYTREEAEARGWKMPEHSLERTAELKKMFADTERDTPPLPEGTPTYLDSKNYRDDLVGTEFEGWTTDPATGEWRDAQGRPAYDATGQRIYCPDGDPK</sequence>
<dbReference type="EMBL" id="JAMRXG010000004">
    <property type="protein sequence ID" value="MCM6773939.1"/>
    <property type="molecule type" value="Genomic_DNA"/>
</dbReference>
<organism evidence="2 3">
    <name type="scientific">Nocardia pulmonis</name>
    <dbReference type="NCBI Taxonomy" id="2951408"/>
    <lineage>
        <taxon>Bacteria</taxon>
        <taxon>Bacillati</taxon>
        <taxon>Actinomycetota</taxon>
        <taxon>Actinomycetes</taxon>
        <taxon>Mycobacteriales</taxon>
        <taxon>Nocardiaceae</taxon>
        <taxon>Nocardia</taxon>
    </lineage>
</organism>
<keyword evidence="3" id="KW-1185">Reference proteome</keyword>
<dbReference type="Proteomes" id="UP001139157">
    <property type="component" value="Unassembled WGS sequence"/>
</dbReference>
<evidence type="ECO:0000313" key="2">
    <source>
        <dbReference type="EMBL" id="MCM6773939.1"/>
    </source>
</evidence>
<feature type="region of interest" description="Disordered" evidence="1">
    <location>
        <begin position="1"/>
        <end position="24"/>
    </location>
</feature>
<name>A0A9X2E482_9NOCA</name>
<proteinExistence type="predicted"/>
<feature type="region of interest" description="Disordered" evidence="1">
    <location>
        <begin position="39"/>
        <end position="106"/>
    </location>
</feature>
<dbReference type="AlphaFoldDB" id="A0A9X2E482"/>
<protein>
    <submittedName>
        <fullName evidence="2">Uncharacterized protein</fullName>
    </submittedName>
</protein>
<accession>A0A9X2E482</accession>
<reference evidence="2" key="1">
    <citation type="submission" date="2022-06" db="EMBL/GenBank/DDBJ databases">
        <title>Novel species in genus nocardia.</title>
        <authorList>
            <person name="Li F."/>
        </authorList>
    </citation>
    <scope>NUCLEOTIDE SEQUENCE</scope>
    <source>
        <strain evidence="2">CDC141</strain>
    </source>
</reference>
<gene>
    <name evidence="2" type="ORF">NDR86_10695</name>
</gene>
<comment type="caution">
    <text evidence="2">The sequence shown here is derived from an EMBL/GenBank/DDBJ whole genome shotgun (WGS) entry which is preliminary data.</text>
</comment>
<dbReference type="RefSeq" id="WP_251911037.1">
    <property type="nucleotide sequence ID" value="NZ_JAMRXG010000004.1"/>
</dbReference>